<dbReference type="EMBL" id="JANBPW010000516">
    <property type="protein sequence ID" value="KAJ1949206.1"/>
    <property type="molecule type" value="Genomic_DNA"/>
</dbReference>
<dbReference type="Proteomes" id="UP001150603">
    <property type="component" value="Unassembled WGS sequence"/>
</dbReference>
<organism evidence="1 2">
    <name type="scientific">Linderina macrospora</name>
    <dbReference type="NCBI Taxonomy" id="4868"/>
    <lineage>
        <taxon>Eukaryota</taxon>
        <taxon>Fungi</taxon>
        <taxon>Fungi incertae sedis</taxon>
        <taxon>Zoopagomycota</taxon>
        <taxon>Kickxellomycotina</taxon>
        <taxon>Kickxellomycetes</taxon>
        <taxon>Kickxellales</taxon>
        <taxon>Kickxellaceae</taxon>
        <taxon>Linderina</taxon>
    </lineage>
</organism>
<protein>
    <submittedName>
        <fullName evidence="1">Uncharacterized protein</fullName>
    </submittedName>
</protein>
<evidence type="ECO:0000313" key="2">
    <source>
        <dbReference type="Proteomes" id="UP001150603"/>
    </source>
</evidence>
<proteinExistence type="predicted"/>
<evidence type="ECO:0000313" key="1">
    <source>
        <dbReference type="EMBL" id="KAJ1949206.1"/>
    </source>
</evidence>
<comment type="caution">
    <text evidence="1">The sequence shown here is derived from an EMBL/GenBank/DDBJ whole genome shotgun (WGS) entry which is preliminary data.</text>
</comment>
<accession>A0ACC1JEU6</accession>
<keyword evidence="2" id="KW-1185">Reference proteome</keyword>
<feature type="non-terminal residue" evidence="1">
    <location>
        <position position="103"/>
    </location>
</feature>
<name>A0ACC1JEU6_9FUNG</name>
<sequence>MSHIMNSVTSQVVRLNSLDASLSMVNTDIILFYENTAGDIGFMNSDILKQAFYKALDKFPIYLGYLRQCTVGGLEIAIDKDDLNMPNYLESTSGIHFADLKSA</sequence>
<reference evidence="1" key="1">
    <citation type="submission" date="2022-07" db="EMBL/GenBank/DDBJ databases">
        <title>Phylogenomic reconstructions and comparative analyses of Kickxellomycotina fungi.</title>
        <authorList>
            <person name="Reynolds N.K."/>
            <person name="Stajich J.E."/>
            <person name="Barry K."/>
            <person name="Grigoriev I.V."/>
            <person name="Crous P."/>
            <person name="Smith M.E."/>
        </authorList>
    </citation>
    <scope>NUCLEOTIDE SEQUENCE</scope>
    <source>
        <strain evidence="1">NRRL 5244</strain>
    </source>
</reference>
<gene>
    <name evidence="1" type="ORF">FBU59_001246</name>
</gene>